<name>A0ABM3QQD7_SPIOL</name>
<evidence type="ECO:0000313" key="3">
    <source>
        <dbReference type="RefSeq" id="XP_056685586.1"/>
    </source>
</evidence>
<proteinExistence type="predicted"/>
<dbReference type="Proteomes" id="UP000813463">
    <property type="component" value="Chromosome 5"/>
</dbReference>
<protein>
    <submittedName>
        <fullName evidence="3">Transcriptional regulatory protein LGE1-like</fullName>
    </submittedName>
</protein>
<evidence type="ECO:0000256" key="1">
    <source>
        <dbReference type="SAM" id="MobiDB-lite"/>
    </source>
</evidence>
<feature type="region of interest" description="Disordered" evidence="1">
    <location>
        <begin position="54"/>
        <end position="132"/>
    </location>
</feature>
<gene>
    <name evidence="3" type="primary">LOC130461490</name>
</gene>
<dbReference type="RefSeq" id="XP_056685586.1">
    <property type="nucleotide sequence ID" value="XM_056829608.1"/>
</dbReference>
<evidence type="ECO:0000313" key="2">
    <source>
        <dbReference type="Proteomes" id="UP000813463"/>
    </source>
</evidence>
<sequence>MPSNTSFCDICGGHDHFPNMCHLLQNGSFVEHDSSYEQDFDIEYENALNERLRYDGPPNPNFSRQQAPRGPSMHAYQGGSYQGQGQGGGFDHQGRGNYRGQGYQGQTLYSQPHGLGNQDPYHQASYNPNHQGGMGYNYQYRQGGGVSSGGYPLNSGNQYGNSQYPPSGFNVPRTCGSHFPPNPFGFGNAPPPLL</sequence>
<reference evidence="2" key="1">
    <citation type="journal article" date="2021" name="Nat. Commun.">
        <title>Genomic analyses provide insights into spinach domestication and the genetic basis of agronomic traits.</title>
        <authorList>
            <person name="Cai X."/>
            <person name="Sun X."/>
            <person name="Xu C."/>
            <person name="Sun H."/>
            <person name="Wang X."/>
            <person name="Ge C."/>
            <person name="Zhang Z."/>
            <person name="Wang Q."/>
            <person name="Fei Z."/>
            <person name="Jiao C."/>
            <person name="Wang Q."/>
        </authorList>
    </citation>
    <scope>NUCLEOTIDE SEQUENCE [LARGE SCALE GENOMIC DNA]</scope>
    <source>
        <strain evidence="2">cv. Varoflay</strain>
    </source>
</reference>
<organism evidence="2 3">
    <name type="scientific">Spinacia oleracea</name>
    <name type="common">Spinach</name>
    <dbReference type="NCBI Taxonomy" id="3562"/>
    <lineage>
        <taxon>Eukaryota</taxon>
        <taxon>Viridiplantae</taxon>
        <taxon>Streptophyta</taxon>
        <taxon>Embryophyta</taxon>
        <taxon>Tracheophyta</taxon>
        <taxon>Spermatophyta</taxon>
        <taxon>Magnoliopsida</taxon>
        <taxon>eudicotyledons</taxon>
        <taxon>Gunneridae</taxon>
        <taxon>Pentapetalae</taxon>
        <taxon>Caryophyllales</taxon>
        <taxon>Chenopodiaceae</taxon>
        <taxon>Chenopodioideae</taxon>
        <taxon>Anserineae</taxon>
        <taxon>Spinacia</taxon>
    </lineage>
</organism>
<feature type="compositionally biased region" description="Gly residues" evidence="1">
    <location>
        <begin position="80"/>
        <end position="103"/>
    </location>
</feature>
<accession>A0ABM3QQD7</accession>
<keyword evidence="2" id="KW-1185">Reference proteome</keyword>
<dbReference type="GeneID" id="130461490"/>
<reference evidence="3" key="2">
    <citation type="submission" date="2025-08" db="UniProtKB">
        <authorList>
            <consortium name="RefSeq"/>
        </authorList>
    </citation>
    <scope>IDENTIFICATION</scope>
    <source>
        <tissue evidence="3">Leaf</tissue>
    </source>
</reference>